<dbReference type="Proteomes" id="UP000821865">
    <property type="component" value="Chromosome 2"/>
</dbReference>
<name>A0ACB8DDK4_DERSI</name>
<protein>
    <submittedName>
        <fullName evidence="1">Uncharacterized protein</fullName>
    </submittedName>
</protein>
<keyword evidence="2" id="KW-1185">Reference proteome</keyword>
<dbReference type="EMBL" id="CM023471">
    <property type="protein sequence ID" value="KAH7966159.1"/>
    <property type="molecule type" value="Genomic_DNA"/>
</dbReference>
<gene>
    <name evidence="1" type="ORF">HPB49_014071</name>
</gene>
<evidence type="ECO:0000313" key="1">
    <source>
        <dbReference type="EMBL" id="KAH7966159.1"/>
    </source>
</evidence>
<reference evidence="1" key="1">
    <citation type="submission" date="2020-05" db="EMBL/GenBank/DDBJ databases">
        <title>Large-scale comparative analyses of tick genomes elucidate their genetic diversity and vector capacities.</title>
        <authorList>
            <person name="Jia N."/>
            <person name="Wang J."/>
            <person name="Shi W."/>
            <person name="Du L."/>
            <person name="Sun Y."/>
            <person name="Zhan W."/>
            <person name="Jiang J."/>
            <person name="Wang Q."/>
            <person name="Zhang B."/>
            <person name="Ji P."/>
            <person name="Sakyi L.B."/>
            <person name="Cui X."/>
            <person name="Yuan T."/>
            <person name="Jiang B."/>
            <person name="Yang W."/>
            <person name="Lam T.T.-Y."/>
            <person name="Chang Q."/>
            <person name="Ding S."/>
            <person name="Wang X."/>
            <person name="Zhu J."/>
            <person name="Ruan X."/>
            <person name="Zhao L."/>
            <person name="Wei J."/>
            <person name="Que T."/>
            <person name="Du C."/>
            <person name="Cheng J."/>
            <person name="Dai P."/>
            <person name="Han X."/>
            <person name="Huang E."/>
            <person name="Gao Y."/>
            <person name="Liu J."/>
            <person name="Shao H."/>
            <person name="Ye R."/>
            <person name="Li L."/>
            <person name="Wei W."/>
            <person name="Wang X."/>
            <person name="Wang C."/>
            <person name="Yang T."/>
            <person name="Huo Q."/>
            <person name="Li W."/>
            <person name="Guo W."/>
            <person name="Chen H."/>
            <person name="Zhou L."/>
            <person name="Ni X."/>
            <person name="Tian J."/>
            <person name="Zhou Y."/>
            <person name="Sheng Y."/>
            <person name="Liu T."/>
            <person name="Pan Y."/>
            <person name="Xia L."/>
            <person name="Li J."/>
            <person name="Zhao F."/>
            <person name="Cao W."/>
        </authorList>
    </citation>
    <scope>NUCLEOTIDE SEQUENCE</scope>
    <source>
        <strain evidence="1">Dsil-2018</strain>
    </source>
</reference>
<organism evidence="1 2">
    <name type="scientific">Dermacentor silvarum</name>
    <name type="common">Tick</name>
    <dbReference type="NCBI Taxonomy" id="543639"/>
    <lineage>
        <taxon>Eukaryota</taxon>
        <taxon>Metazoa</taxon>
        <taxon>Ecdysozoa</taxon>
        <taxon>Arthropoda</taxon>
        <taxon>Chelicerata</taxon>
        <taxon>Arachnida</taxon>
        <taxon>Acari</taxon>
        <taxon>Parasitiformes</taxon>
        <taxon>Ixodida</taxon>
        <taxon>Ixodoidea</taxon>
        <taxon>Ixodidae</taxon>
        <taxon>Rhipicephalinae</taxon>
        <taxon>Dermacentor</taxon>
    </lineage>
</organism>
<proteinExistence type="predicted"/>
<sequence length="225" mass="24759">MPHIVNGAALAMTPLTEFLNEQVDYVLQSGELCKFSEKDGGCDELSASINMWSDAAWCCCPQLIDGYVTNLDHGIQRTGDCAFDPRNTSVAVCELSFANLELRYRWLLLRRNPTLEGGEYLVQPGELIEAGNLTATLTEGLGLLLLEEDVEDGMHYHATSFETSTVEIGKLVFDNSTVSCNGEVFDTNEEAFQAELRKALAERIVEYVSGAGFLDAFNEALEVVQ</sequence>
<comment type="caution">
    <text evidence="1">The sequence shown here is derived from an EMBL/GenBank/DDBJ whole genome shotgun (WGS) entry which is preliminary data.</text>
</comment>
<accession>A0ACB8DDK4</accession>
<evidence type="ECO:0000313" key="2">
    <source>
        <dbReference type="Proteomes" id="UP000821865"/>
    </source>
</evidence>